<dbReference type="InterPro" id="IPR041891">
    <property type="entry name" value="Alpha_CA_prokaryot-like"/>
</dbReference>
<dbReference type="Proteomes" id="UP000794436">
    <property type="component" value="Unassembled WGS sequence"/>
</dbReference>
<evidence type="ECO:0000259" key="7">
    <source>
        <dbReference type="PROSITE" id="PS51144"/>
    </source>
</evidence>
<dbReference type="PANTHER" id="PTHR18952">
    <property type="entry name" value="CARBONIC ANHYDRASE"/>
    <property type="match status" value="1"/>
</dbReference>
<dbReference type="EC" id="4.2.1.1" evidence="2"/>
<dbReference type="SMART" id="SM01057">
    <property type="entry name" value="Carb_anhydrase"/>
    <property type="match status" value="1"/>
</dbReference>
<comment type="caution">
    <text evidence="8">The sequence shown here is derived from an EMBL/GenBank/DDBJ whole genome shotgun (WGS) entry which is preliminary data.</text>
</comment>
<keyword evidence="3" id="KW-0479">Metal-binding</keyword>
<sequence length="213" mass="24094">MSAQVAMLEQSPIDLKEIDAQLVELSEGEITLHLGQAEAEIIHMGHNFQVNWKNESENYLVLHGKVYHTVQFHFHTPSEHTVDGKAEEMELHLVHQAEDGSLAVVGLFIKEGKENQFLAQFWDELAKIDATERNQADLGLISSMNLEPLAGRFFRYRGSLTTPPYSEGVEWIVVREAAEASREQVDAYINFLTGPNAREVQPLNDRKVCICNH</sequence>
<dbReference type="InterPro" id="IPR023561">
    <property type="entry name" value="Carbonic_anhydrase_a-class"/>
</dbReference>
<dbReference type="InterPro" id="IPR036398">
    <property type="entry name" value="CA_dom_sf"/>
</dbReference>
<dbReference type="InterPro" id="IPR001148">
    <property type="entry name" value="CA_dom"/>
</dbReference>
<evidence type="ECO:0000256" key="3">
    <source>
        <dbReference type="ARBA" id="ARBA00022723"/>
    </source>
</evidence>
<keyword evidence="4" id="KW-0862">Zinc</keyword>
<keyword evidence="5" id="KW-0456">Lyase</keyword>
<dbReference type="SUPFAM" id="SSF51069">
    <property type="entry name" value="Carbonic anhydrase"/>
    <property type="match status" value="1"/>
</dbReference>
<protein>
    <recommendedName>
        <fullName evidence="2">carbonic anhydrase</fullName>
        <ecNumber evidence="2">4.2.1.1</ecNumber>
    </recommendedName>
</protein>
<dbReference type="EMBL" id="SPLM01000039">
    <property type="protein sequence ID" value="TMW64647.1"/>
    <property type="molecule type" value="Genomic_DNA"/>
</dbReference>
<dbReference type="OrthoDB" id="429145at2759"/>
<dbReference type="GO" id="GO:0008270">
    <property type="term" value="F:zinc ion binding"/>
    <property type="evidence" value="ECO:0007669"/>
    <property type="project" value="InterPro"/>
</dbReference>
<evidence type="ECO:0000256" key="6">
    <source>
        <dbReference type="ARBA" id="ARBA00048348"/>
    </source>
</evidence>
<comment type="similarity">
    <text evidence="1">Belongs to the alpha-carbonic anhydrase family.</text>
</comment>
<evidence type="ECO:0000256" key="4">
    <source>
        <dbReference type="ARBA" id="ARBA00022833"/>
    </source>
</evidence>
<evidence type="ECO:0000313" key="9">
    <source>
        <dbReference type="Proteomes" id="UP000794436"/>
    </source>
</evidence>
<reference evidence="8" key="1">
    <citation type="submission" date="2019-03" db="EMBL/GenBank/DDBJ databases">
        <title>Long read genome sequence of the mycoparasitic Pythium oligandrum ATCC 38472 isolated from sugarbeet rhizosphere.</title>
        <authorList>
            <person name="Gaulin E."/>
        </authorList>
    </citation>
    <scope>NUCLEOTIDE SEQUENCE</scope>
    <source>
        <strain evidence="8">ATCC 38472_TT</strain>
    </source>
</reference>
<evidence type="ECO:0000313" key="8">
    <source>
        <dbReference type="EMBL" id="TMW64647.1"/>
    </source>
</evidence>
<dbReference type="AlphaFoldDB" id="A0A8K1CLR9"/>
<feature type="domain" description="Alpha-carbonic anhydrase" evidence="7">
    <location>
        <begin position="1"/>
        <end position="212"/>
    </location>
</feature>
<evidence type="ECO:0000256" key="2">
    <source>
        <dbReference type="ARBA" id="ARBA00012925"/>
    </source>
</evidence>
<organism evidence="8 9">
    <name type="scientific">Pythium oligandrum</name>
    <name type="common">Mycoparasitic fungus</name>
    <dbReference type="NCBI Taxonomy" id="41045"/>
    <lineage>
        <taxon>Eukaryota</taxon>
        <taxon>Sar</taxon>
        <taxon>Stramenopiles</taxon>
        <taxon>Oomycota</taxon>
        <taxon>Peronosporomycetes</taxon>
        <taxon>Pythiales</taxon>
        <taxon>Pythiaceae</taxon>
        <taxon>Pythium</taxon>
    </lineage>
</organism>
<gene>
    <name evidence="8" type="ORF">Poli38472_011527</name>
</gene>
<dbReference type="PANTHER" id="PTHR18952:SF265">
    <property type="entry name" value="CARBONIC ANHYDRASE"/>
    <property type="match status" value="1"/>
</dbReference>
<dbReference type="Pfam" id="PF00194">
    <property type="entry name" value="Carb_anhydrase"/>
    <property type="match status" value="1"/>
</dbReference>
<dbReference type="Gene3D" id="3.10.200.10">
    <property type="entry name" value="Alpha carbonic anhydrase"/>
    <property type="match status" value="1"/>
</dbReference>
<proteinExistence type="inferred from homology"/>
<keyword evidence="9" id="KW-1185">Reference proteome</keyword>
<comment type="catalytic activity">
    <reaction evidence="6">
        <text>hydrogencarbonate + H(+) = CO2 + H2O</text>
        <dbReference type="Rhea" id="RHEA:10748"/>
        <dbReference type="ChEBI" id="CHEBI:15377"/>
        <dbReference type="ChEBI" id="CHEBI:15378"/>
        <dbReference type="ChEBI" id="CHEBI:16526"/>
        <dbReference type="ChEBI" id="CHEBI:17544"/>
        <dbReference type="EC" id="4.2.1.1"/>
    </reaction>
</comment>
<evidence type="ECO:0000256" key="5">
    <source>
        <dbReference type="ARBA" id="ARBA00023239"/>
    </source>
</evidence>
<name>A0A8K1CLR9_PYTOL</name>
<evidence type="ECO:0000256" key="1">
    <source>
        <dbReference type="ARBA" id="ARBA00010718"/>
    </source>
</evidence>
<accession>A0A8K1CLR9</accession>
<dbReference type="CDD" id="cd03124">
    <property type="entry name" value="alpha_CA_prokaryotic_like"/>
    <property type="match status" value="1"/>
</dbReference>
<dbReference type="GO" id="GO:0004089">
    <property type="term" value="F:carbonate dehydratase activity"/>
    <property type="evidence" value="ECO:0007669"/>
    <property type="project" value="UniProtKB-EC"/>
</dbReference>
<dbReference type="PROSITE" id="PS51144">
    <property type="entry name" value="ALPHA_CA_2"/>
    <property type="match status" value="1"/>
</dbReference>